<dbReference type="RefSeq" id="WP_235260161.1">
    <property type="nucleotide sequence ID" value="NZ_JAMZOO010000006.1"/>
</dbReference>
<evidence type="ECO:0000256" key="1">
    <source>
        <dbReference type="SAM" id="Phobius"/>
    </source>
</evidence>
<feature type="transmembrane region" description="Helical" evidence="1">
    <location>
        <begin position="85"/>
        <end position="107"/>
    </location>
</feature>
<evidence type="ECO:0000313" key="2">
    <source>
        <dbReference type="EMBL" id="MEB6858294.1"/>
    </source>
</evidence>
<sequence length="138" mass="16134">MDKIKKIEIKPVNLILSSLCILLLSFFGLYYSTINYIDYFLMKDRIAFSFQTGLLCFGVPLTFYFSYYGFLCAYKKKIQKMNNKIAGYLAIIAIAGIVFSFFFSFYVRYDLVSKGYYICYKQSIFAPSEYVISKDMCK</sequence>
<feature type="transmembrane region" description="Helical" evidence="1">
    <location>
        <begin position="12"/>
        <end position="32"/>
    </location>
</feature>
<name>A0ABU6EGT9_9GAMM</name>
<organism evidence="2 3">
    <name type="scientific">Proteus cibi</name>
    <dbReference type="NCBI Taxonomy" id="2050966"/>
    <lineage>
        <taxon>Bacteria</taxon>
        <taxon>Pseudomonadati</taxon>
        <taxon>Pseudomonadota</taxon>
        <taxon>Gammaproteobacteria</taxon>
        <taxon>Enterobacterales</taxon>
        <taxon>Morganellaceae</taxon>
        <taxon>Proteus</taxon>
    </lineage>
</organism>
<feature type="transmembrane region" description="Helical" evidence="1">
    <location>
        <begin position="52"/>
        <end position="73"/>
    </location>
</feature>
<dbReference type="InterPro" id="IPR010665">
    <property type="entry name" value="DUF1240"/>
</dbReference>
<dbReference type="Pfam" id="PF06836">
    <property type="entry name" value="DUF1240"/>
    <property type="match status" value="1"/>
</dbReference>
<gene>
    <name evidence="2" type="ORF">NA736_14830</name>
</gene>
<keyword evidence="1" id="KW-0472">Membrane</keyword>
<reference evidence="2 3" key="1">
    <citation type="submission" date="2022-05" db="EMBL/GenBank/DDBJ databases">
        <title>Whole genome sequences of Escherichia coli of fish isolates collected from Assam, India.</title>
        <authorList>
            <person name="Sudha S."/>
            <person name="Muneeb K.H."/>
            <person name="Rakshit O."/>
            <person name="Mendem S.K."/>
            <person name="Raisen C."/>
            <person name="Holmes M.A."/>
            <person name="Shome B.R."/>
            <person name="Sivaraman G.K."/>
        </authorList>
    </citation>
    <scope>NUCLEOTIDE SEQUENCE [LARGE SCALE GENOMIC DNA]</scope>
    <source>
        <strain evidence="2 3">278</strain>
    </source>
</reference>
<proteinExistence type="predicted"/>
<keyword evidence="3" id="KW-1185">Reference proteome</keyword>
<evidence type="ECO:0000313" key="3">
    <source>
        <dbReference type="Proteomes" id="UP001332939"/>
    </source>
</evidence>
<dbReference type="Proteomes" id="UP001332939">
    <property type="component" value="Unassembled WGS sequence"/>
</dbReference>
<dbReference type="EMBL" id="JAMZOO010000006">
    <property type="protein sequence ID" value="MEB6858294.1"/>
    <property type="molecule type" value="Genomic_DNA"/>
</dbReference>
<protein>
    <submittedName>
        <fullName evidence="2">DUF1240 domain-containing protein</fullName>
    </submittedName>
</protein>
<comment type="caution">
    <text evidence="2">The sequence shown here is derived from an EMBL/GenBank/DDBJ whole genome shotgun (WGS) entry which is preliminary data.</text>
</comment>
<keyword evidence="1" id="KW-1133">Transmembrane helix</keyword>
<keyword evidence="1" id="KW-0812">Transmembrane</keyword>
<accession>A0ABU6EGT9</accession>